<keyword evidence="2" id="KW-1185">Reference proteome</keyword>
<dbReference type="Proteomes" id="UP000655588">
    <property type="component" value="Unassembled WGS sequence"/>
</dbReference>
<dbReference type="AlphaFoldDB" id="A0A833VUV9"/>
<proteinExistence type="predicted"/>
<evidence type="ECO:0000313" key="1">
    <source>
        <dbReference type="EMBL" id="KAF3425395.1"/>
    </source>
</evidence>
<evidence type="ECO:0000313" key="2">
    <source>
        <dbReference type="Proteomes" id="UP000655588"/>
    </source>
</evidence>
<organism evidence="1 2">
    <name type="scientific">Frieseomelitta varia</name>
    <dbReference type="NCBI Taxonomy" id="561572"/>
    <lineage>
        <taxon>Eukaryota</taxon>
        <taxon>Metazoa</taxon>
        <taxon>Ecdysozoa</taxon>
        <taxon>Arthropoda</taxon>
        <taxon>Hexapoda</taxon>
        <taxon>Insecta</taxon>
        <taxon>Pterygota</taxon>
        <taxon>Neoptera</taxon>
        <taxon>Endopterygota</taxon>
        <taxon>Hymenoptera</taxon>
        <taxon>Apocrita</taxon>
        <taxon>Aculeata</taxon>
        <taxon>Apoidea</taxon>
        <taxon>Anthophila</taxon>
        <taxon>Apidae</taxon>
        <taxon>Frieseomelitta</taxon>
    </lineage>
</organism>
<name>A0A833VUV9_9HYME</name>
<gene>
    <name evidence="1" type="ORF">E2986_14025</name>
</gene>
<sequence length="89" mass="10293">MLAAWKNCSSKIRCLTKFNGRQYERELIRVNVNIWEVLATKMSELVWGIKNGDLEQVRDIVENKANIRNIKSSFSSVASLIAANRKRHM</sequence>
<dbReference type="EMBL" id="WNWW01000396">
    <property type="protein sequence ID" value="KAF3425395.1"/>
    <property type="molecule type" value="Genomic_DNA"/>
</dbReference>
<accession>A0A833VUV9</accession>
<comment type="caution">
    <text evidence="1">The sequence shown here is derived from an EMBL/GenBank/DDBJ whole genome shotgun (WGS) entry which is preliminary data.</text>
</comment>
<reference evidence="1" key="1">
    <citation type="submission" date="2019-11" db="EMBL/GenBank/DDBJ databases">
        <title>The nuclear and mitochondrial genomes of Frieseomelitta varia - a highly eusocial stingless bee (Meliponini) with a permanently sterile worker caste.</title>
        <authorList>
            <person name="Freitas F.C.P."/>
            <person name="Lourenco A.P."/>
            <person name="Nunes F.M.F."/>
            <person name="Paschoal A.R."/>
            <person name="Abreu F.C.P."/>
            <person name="Barbin F.O."/>
            <person name="Bataglia L."/>
            <person name="Cardoso-Junior C.A.M."/>
            <person name="Cervoni M.S."/>
            <person name="Silva S.R."/>
            <person name="Dalarmi F."/>
            <person name="Del Lama M.A."/>
            <person name="Depintor T.S."/>
            <person name="Ferreira K.M."/>
            <person name="Goria P.S."/>
            <person name="Jaskot M.C."/>
            <person name="Lago D.C."/>
            <person name="Luna-Lucena D."/>
            <person name="Moda L.M."/>
            <person name="Nascimento L."/>
            <person name="Pedrino M."/>
            <person name="Rabico F.O."/>
            <person name="Sanches F.C."/>
            <person name="Santos D.E."/>
            <person name="Santos C.G."/>
            <person name="Vieira J."/>
            <person name="Lopes T.F."/>
            <person name="Barchuk A.R."/>
            <person name="Hartfelder K."/>
            <person name="Simoes Z.L.P."/>
            <person name="Bitondi M.M.G."/>
            <person name="Pinheiro D.G."/>
        </authorList>
    </citation>
    <scope>NUCLEOTIDE SEQUENCE</scope>
    <source>
        <strain evidence="1">USP_RPSP 00005682</strain>
        <tissue evidence="1">Whole individual</tissue>
    </source>
</reference>
<protein>
    <submittedName>
        <fullName evidence="1">Uncharacterized protein</fullName>
    </submittedName>
</protein>